<dbReference type="EMBL" id="PGGK01000005">
    <property type="protein sequence ID" value="TGC09441.1"/>
    <property type="molecule type" value="Genomic_DNA"/>
</dbReference>
<dbReference type="PANTHER" id="PTHR11371">
    <property type="entry name" value="DEOXYRIBONUCLEASE"/>
    <property type="match status" value="1"/>
</dbReference>
<evidence type="ECO:0000256" key="2">
    <source>
        <dbReference type="ARBA" id="ARBA00022722"/>
    </source>
</evidence>
<dbReference type="SUPFAM" id="SSF56219">
    <property type="entry name" value="DNase I-like"/>
    <property type="match status" value="1"/>
</dbReference>
<keyword evidence="7" id="KW-1185">Reference proteome</keyword>
<dbReference type="Proteomes" id="UP000297295">
    <property type="component" value="Unassembled WGS sequence"/>
</dbReference>
<dbReference type="GO" id="GO:0004530">
    <property type="term" value="F:deoxyribonuclease I activity"/>
    <property type="evidence" value="ECO:0007669"/>
    <property type="project" value="TreeGrafter"/>
</dbReference>
<feature type="region of interest" description="Disordered" evidence="4">
    <location>
        <begin position="43"/>
        <end position="64"/>
    </location>
</feature>
<dbReference type="Pfam" id="PF03372">
    <property type="entry name" value="Exo_endo_phos"/>
    <property type="match status" value="1"/>
</dbReference>
<evidence type="ECO:0000313" key="6">
    <source>
        <dbReference type="EMBL" id="TGC09441.1"/>
    </source>
</evidence>
<dbReference type="RefSeq" id="WP_135389480.1">
    <property type="nucleotide sequence ID" value="NZ_PGGK01000005.1"/>
</dbReference>
<dbReference type="InterPro" id="IPR016202">
    <property type="entry name" value="DNase_I"/>
</dbReference>
<name>A0A4E0QRV5_9EURY</name>
<sequence length="323" mass="36259">MKTKTLTFIILFTFILGLGCVSEDNVQTIDEVVKLAESIADDNQIAEKNQPTHDNQKPDLPFGENTSDDTIRIGAFNIQVFGVSKADKPEVMNILADIVRTYDVVAIQEIRDKSQTALPELIDLVNSDGSEYDYVVSERLGRTISKEQYAYVYNTQNVAVNDAYTYPEPDGTDPFHRQPYIVSIEALQGNYDATLIVIHTDPDEATQEINGLDDVLSYAQSKNPEEGDFIIMGDLNADGSYFDEDGTSDLDAYQWVIDDTVDTTTKSTDYTYDRIILTDESDLAGESGVFRYDLEYGLDEELTTDVSDHYPVFVEFTTIRDLD</sequence>
<keyword evidence="2" id="KW-0540">Nuclease</keyword>
<dbReference type="SMART" id="SM00476">
    <property type="entry name" value="DNaseIc"/>
    <property type="match status" value="1"/>
</dbReference>
<dbReference type="OrthoDB" id="3327at2157"/>
<dbReference type="InterPro" id="IPR036691">
    <property type="entry name" value="Endo/exonu/phosph_ase_sf"/>
</dbReference>
<evidence type="ECO:0000313" key="7">
    <source>
        <dbReference type="Proteomes" id="UP000297295"/>
    </source>
</evidence>
<dbReference type="PROSITE" id="PS51257">
    <property type="entry name" value="PROKAR_LIPOPROTEIN"/>
    <property type="match status" value="1"/>
</dbReference>
<dbReference type="GO" id="GO:0006308">
    <property type="term" value="P:DNA catabolic process"/>
    <property type="evidence" value="ECO:0007669"/>
    <property type="project" value="InterPro"/>
</dbReference>
<gene>
    <name evidence="6" type="ORF">CUN85_06325</name>
</gene>
<accession>A0A4E0QRV5</accession>
<dbReference type="PRINTS" id="PR00130">
    <property type="entry name" value="DNASEI"/>
</dbReference>
<feature type="domain" description="Endonuclease/exonuclease/phosphatase" evidence="5">
    <location>
        <begin position="75"/>
        <end position="309"/>
    </location>
</feature>
<organism evidence="6 7">
    <name type="scientific">Methanolobus halotolerans</name>
    <dbReference type="NCBI Taxonomy" id="2052935"/>
    <lineage>
        <taxon>Archaea</taxon>
        <taxon>Methanobacteriati</taxon>
        <taxon>Methanobacteriota</taxon>
        <taxon>Stenosarchaea group</taxon>
        <taxon>Methanomicrobia</taxon>
        <taxon>Methanosarcinales</taxon>
        <taxon>Methanosarcinaceae</taxon>
        <taxon>Methanolobus</taxon>
    </lineage>
</organism>
<proteinExistence type="inferred from homology"/>
<dbReference type="PANTHER" id="PTHR11371:SF31">
    <property type="entry name" value="EXTRACELLULAR NUCLEASE"/>
    <property type="match status" value="1"/>
</dbReference>
<protein>
    <recommendedName>
        <fullName evidence="5">Endonuclease/exonuclease/phosphatase domain-containing protein</fullName>
    </recommendedName>
</protein>
<comment type="similarity">
    <text evidence="1">Belongs to the DNase I family.</text>
</comment>
<dbReference type="CDD" id="cd10282">
    <property type="entry name" value="DNase1"/>
    <property type="match status" value="1"/>
</dbReference>
<evidence type="ECO:0000259" key="5">
    <source>
        <dbReference type="Pfam" id="PF03372"/>
    </source>
</evidence>
<reference evidence="6 7" key="1">
    <citation type="submission" date="2017-11" db="EMBL/GenBank/DDBJ databases">
        <title>Isolation and Characterization of Methanogenic Archaea from Saline Meromictic Lake at Siberia.</title>
        <authorList>
            <person name="Shen Y."/>
            <person name="Huang H.-H."/>
            <person name="Lai M.-C."/>
            <person name="Chen S.-C."/>
        </authorList>
    </citation>
    <scope>NUCLEOTIDE SEQUENCE [LARGE SCALE GENOMIC DNA]</scope>
    <source>
        <strain evidence="6 7">SY-01</strain>
    </source>
</reference>
<evidence type="ECO:0000256" key="4">
    <source>
        <dbReference type="SAM" id="MobiDB-lite"/>
    </source>
</evidence>
<dbReference type="Gene3D" id="3.60.10.10">
    <property type="entry name" value="Endonuclease/exonuclease/phosphatase"/>
    <property type="match status" value="1"/>
</dbReference>
<dbReference type="InterPro" id="IPR005135">
    <property type="entry name" value="Endo/exonuclease/phosphatase"/>
</dbReference>
<keyword evidence="3" id="KW-0378">Hydrolase</keyword>
<dbReference type="GO" id="GO:0003677">
    <property type="term" value="F:DNA binding"/>
    <property type="evidence" value="ECO:0007669"/>
    <property type="project" value="TreeGrafter"/>
</dbReference>
<evidence type="ECO:0000256" key="3">
    <source>
        <dbReference type="ARBA" id="ARBA00022801"/>
    </source>
</evidence>
<evidence type="ECO:0000256" key="1">
    <source>
        <dbReference type="ARBA" id="ARBA00007359"/>
    </source>
</evidence>
<comment type="caution">
    <text evidence="6">The sequence shown here is derived from an EMBL/GenBank/DDBJ whole genome shotgun (WGS) entry which is preliminary data.</text>
</comment>
<dbReference type="AlphaFoldDB" id="A0A4E0QRV5"/>